<proteinExistence type="predicted"/>
<reference evidence="1 2" key="1">
    <citation type="submission" date="2024-02" db="EMBL/GenBank/DDBJ databases">
        <title>High-quality chromosome-scale genome assembly of Pensacola bahiagrass (Paspalum notatum Flugge var. saurae).</title>
        <authorList>
            <person name="Vega J.M."/>
            <person name="Podio M."/>
            <person name="Orjuela J."/>
            <person name="Siena L.A."/>
            <person name="Pessino S.C."/>
            <person name="Combes M.C."/>
            <person name="Mariac C."/>
            <person name="Albertini E."/>
            <person name="Pupilli F."/>
            <person name="Ortiz J.P.A."/>
            <person name="Leblanc O."/>
        </authorList>
    </citation>
    <scope>NUCLEOTIDE SEQUENCE [LARGE SCALE GENOMIC DNA]</scope>
    <source>
        <strain evidence="1">R1</strain>
        <tissue evidence="1">Leaf</tissue>
    </source>
</reference>
<organism evidence="1 2">
    <name type="scientific">Paspalum notatum var. saurae</name>
    <dbReference type="NCBI Taxonomy" id="547442"/>
    <lineage>
        <taxon>Eukaryota</taxon>
        <taxon>Viridiplantae</taxon>
        <taxon>Streptophyta</taxon>
        <taxon>Embryophyta</taxon>
        <taxon>Tracheophyta</taxon>
        <taxon>Spermatophyta</taxon>
        <taxon>Magnoliopsida</taxon>
        <taxon>Liliopsida</taxon>
        <taxon>Poales</taxon>
        <taxon>Poaceae</taxon>
        <taxon>PACMAD clade</taxon>
        <taxon>Panicoideae</taxon>
        <taxon>Andropogonodae</taxon>
        <taxon>Paspaleae</taxon>
        <taxon>Paspalinae</taxon>
        <taxon>Paspalum</taxon>
    </lineage>
</organism>
<dbReference type="EMBL" id="CP144753">
    <property type="protein sequence ID" value="WVZ93431.1"/>
    <property type="molecule type" value="Genomic_DNA"/>
</dbReference>
<name>A0AAQ3XD60_PASNO</name>
<sequence>MSPSDSSSTTATTDPLSVLALLEDEQKFKLGGVLTVVISRYLPSITNQMKLFKPPDLPS</sequence>
<protein>
    <submittedName>
        <fullName evidence="1">Uncharacterized protein</fullName>
    </submittedName>
</protein>
<keyword evidence="2" id="KW-1185">Reference proteome</keyword>
<accession>A0AAQ3XD60</accession>
<gene>
    <name evidence="1" type="ORF">U9M48_039409</name>
</gene>
<dbReference type="Proteomes" id="UP001341281">
    <property type="component" value="Chromosome 09"/>
</dbReference>
<evidence type="ECO:0000313" key="2">
    <source>
        <dbReference type="Proteomes" id="UP001341281"/>
    </source>
</evidence>
<dbReference type="AlphaFoldDB" id="A0AAQ3XD60"/>
<evidence type="ECO:0000313" key="1">
    <source>
        <dbReference type="EMBL" id="WVZ93431.1"/>
    </source>
</evidence>